<keyword evidence="7" id="KW-1185">Reference proteome</keyword>
<dbReference type="HOGENOM" id="CLU_062645_0_0_1"/>
<dbReference type="STRING" id="1388766.A0A017SPG5"/>
<evidence type="ECO:0000313" key="7">
    <source>
        <dbReference type="Proteomes" id="UP000019804"/>
    </source>
</evidence>
<keyword evidence="2 5" id="KW-0812">Transmembrane</keyword>
<dbReference type="GO" id="GO:0005619">
    <property type="term" value="C:ascospore wall"/>
    <property type="evidence" value="ECO:0007669"/>
    <property type="project" value="TreeGrafter"/>
</dbReference>
<evidence type="ECO:0000313" key="6">
    <source>
        <dbReference type="EMBL" id="EYE98135.1"/>
    </source>
</evidence>
<dbReference type="InterPro" id="IPR052786">
    <property type="entry name" value="Spore_wall_assembly"/>
</dbReference>
<dbReference type="PANTHER" id="PTHR34292:SF2">
    <property type="entry name" value="OUTER SPORE WALL PROTEIN LDS1"/>
    <property type="match status" value="1"/>
</dbReference>
<sequence>MDTIKSVLIDETVSLFTSAGDVARSGAYIYPLKGIFHLTNTKPLWRPPLSKAYPTATLGMGVTSAMFFFTYIPQVAIMSITSGPLLAPITTAFLVLTESSTITNYLARAFLLKDALIDTFDGTLLSEGHEKLVANGRQLHTTGDAVSRLGDVIDPEHVEKREREKITIASLIKACAYLPLNFIPVVGTVLYVFVHGKKMGPELHERYFRLKGWDARKVKEWVEKHRGGYTGLGMAAFVLEMIPFASIACSFTNTVGAALWAADIEKVVR</sequence>
<accession>A0A017SPG5</accession>
<dbReference type="Proteomes" id="UP000019804">
    <property type="component" value="Unassembled WGS sequence"/>
</dbReference>
<dbReference type="GeneID" id="63696203"/>
<keyword evidence="3 5" id="KW-1133">Transmembrane helix</keyword>
<evidence type="ECO:0000256" key="1">
    <source>
        <dbReference type="ARBA" id="ARBA00004141"/>
    </source>
</evidence>
<dbReference type="AlphaFoldDB" id="A0A017SPG5"/>
<comment type="subcellular location">
    <subcellularLocation>
        <location evidence="1">Membrane</location>
        <topology evidence="1">Multi-pass membrane protein</topology>
    </subcellularLocation>
</comment>
<feature type="transmembrane region" description="Helical" evidence="5">
    <location>
        <begin position="85"/>
        <end position="107"/>
    </location>
</feature>
<evidence type="ECO:0000256" key="4">
    <source>
        <dbReference type="ARBA" id="ARBA00023136"/>
    </source>
</evidence>
<dbReference type="PANTHER" id="PTHR34292">
    <property type="entry name" value="OUTER SPORE WALL PROTEIN LDS1"/>
    <property type="match status" value="1"/>
</dbReference>
<dbReference type="EMBL" id="KK088414">
    <property type="protein sequence ID" value="EYE98135.1"/>
    <property type="molecule type" value="Genomic_DNA"/>
</dbReference>
<dbReference type="GO" id="GO:0005628">
    <property type="term" value="C:prospore membrane"/>
    <property type="evidence" value="ECO:0007669"/>
    <property type="project" value="TreeGrafter"/>
</dbReference>
<protein>
    <recommendedName>
        <fullName evidence="8">Outer spore wall protein RRT8</fullName>
    </recommendedName>
</protein>
<organism evidence="6 7">
    <name type="scientific">Aspergillus ruber (strain CBS 135680)</name>
    <dbReference type="NCBI Taxonomy" id="1388766"/>
    <lineage>
        <taxon>Eukaryota</taxon>
        <taxon>Fungi</taxon>
        <taxon>Dikarya</taxon>
        <taxon>Ascomycota</taxon>
        <taxon>Pezizomycotina</taxon>
        <taxon>Eurotiomycetes</taxon>
        <taxon>Eurotiomycetidae</taxon>
        <taxon>Eurotiales</taxon>
        <taxon>Aspergillaceae</taxon>
        <taxon>Aspergillus</taxon>
        <taxon>Aspergillus subgen. Aspergillus</taxon>
    </lineage>
</organism>
<evidence type="ECO:0000256" key="5">
    <source>
        <dbReference type="SAM" id="Phobius"/>
    </source>
</evidence>
<evidence type="ECO:0000256" key="3">
    <source>
        <dbReference type="ARBA" id="ARBA00022989"/>
    </source>
</evidence>
<dbReference type="Pfam" id="PF07264">
    <property type="entry name" value="EI24"/>
    <property type="match status" value="1"/>
</dbReference>
<name>A0A017SPG5_ASPRC</name>
<gene>
    <name evidence="6" type="ORF">EURHEDRAFT_409452</name>
</gene>
<dbReference type="InterPro" id="IPR059112">
    <property type="entry name" value="CysZ/EI24"/>
</dbReference>
<feature type="transmembrane region" description="Helical" evidence="5">
    <location>
        <begin position="171"/>
        <end position="194"/>
    </location>
</feature>
<reference evidence="7" key="1">
    <citation type="journal article" date="2014" name="Nat. Commun.">
        <title>Genomic adaptations of the halophilic Dead Sea filamentous fungus Eurotium rubrum.</title>
        <authorList>
            <person name="Kis-Papo T."/>
            <person name="Weig A.R."/>
            <person name="Riley R."/>
            <person name="Persoh D."/>
            <person name="Salamov A."/>
            <person name="Sun H."/>
            <person name="Lipzen A."/>
            <person name="Wasser S.P."/>
            <person name="Rambold G."/>
            <person name="Grigoriev I.V."/>
            <person name="Nevo E."/>
        </authorList>
    </citation>
    <scope>NUCLEOTIDE SEQUENCE [LARGE SCALE GENOMIC DNA]</scope>
    <source>
        <strain evidence="7">CBS 135680</strain>
    </source>
</reference>
<evidence type="ECO:0008006" key="8">
    <source>
        <dbReference type="Google" id="ProtNLM"/>
    </source>
</evidence>
<dbReference type="GO" id="GO:0005811">
    <property type="term" value="C:lipid droplet"/>
    <property type="evidence" value="ECO:0007669"/>
    <property type="project" value="TreeGrafter"/>
</dbReference>
<proteinExistence type="predicted"/>
<dbReference type="OrthoDB" id="10012223at2759"/>
<evidence type="ECO:0000256" key="2">
    <source>
        <dbReference type="ARBA" id="ARBA00022692"/>
    </source>
</evidence>
<keyword evidence="4 5" id="KW-0472">Membrane</keyword>
<feature type="transmembrane region" description="Helical" evidence="5">
    <location>
        <begin position="52"/>
        <end position="73"/>
    </location>
</feature>
<dbReference type="RefSeq" id="XP_040641823.1">
    <property type="nucleotide sequence ID" value="XM_040781079.1"/>
</dbReference>
<feature type="transmembrane region" description="Helical" evidence="5">
    <location>
        <begin position="241"/>
        <end position="262"/>
    </location>
</feature>